<sequence length="1217" mass="135869">MKEKRMKIVWKMISAVMIFWAVLSCPGEVHAQIHSGEARKIGTWWEGNGKEFSSFDDSRAFRADASYGFKLKATKETETVIVKGRQSDKLPDLELPANVKKFLWFQTKENQAGQIQVKKTNMEIYQCEPDGSKGHWEKVDLELTVTAIEKYQGREGFVAIGTDICDSAYVGIEEMTLRSRFYRAGTSTPVRLKSNITLRDIDANQYIGVKADSVKGQYVSKNTKLSYAQSDGFHIYYADYSNNYTSEDFTCAGFIFESDSFEYVFGKVRSQGPTKEDQFVGSGQNMVKFDSVDPKKYISQKEGEREETSKISSLAGTWTYQIEQPIAAEIPEAHYYKQFAFKDQIEECLRIESVKIFGDNTDVSEEFEISQKKNLVSAVLKNPKDPKFYSRGVYRMEIQVRMQIPENPSREELEALRKQWKAHGHYNTTETTISIENTAETTVDEKTSPTNQAEAIIELPEAAPDVPGMKITKTAEPYEYQAGDTVQYRVRAENVNQESGTAYFMIQDLSLPEYVKIEEDSFQVSGMEKENYTLEQKGNGWILRSKGDYELPKGRPVIISYQAKAAISANGKLADNTAKVWAGGVLEKEDHCQVYINSPKLDITKEAPEKAYQKGEMIAFQSVLTNRNEGTFMKDVEISDEIRTDGVVLIPGSLAVIADGRDITKQCSISYEKDGSGFHIQTGYCLKKGNIPVLDASSGEQASEYKKFQYADQIQLHYQTMAEKDGLEGKEIVNRIKAPAVNNVNGDKIREDDAIPSGGAEAEKSVKLKAPQLQIIKESDQNVYGVGQTGKYKLKITQQKEDLVAENLAVSDEFDQDGVVISKIRVTYNGEEITSSCKIDASETAFFVETGRNLGHGDEMEVTYQVLFQEKTKDQLKNTARVESSNTPGDQDSNIVTIQPPLLKIQKKSGQNSYKKGEKGTYELRVTQENDGAAAHGVIIEDIFEKKGVEIQEIRVKYNGKDITGQCEITEGSGGNQFKILTGKDMGKQDEIIVTYRVLFQTEETGNIKNKAYASAADAPKCQDEYTVTLEEVKPELSIEKTSEKRDYHVGEPCIYHIAVTQKKEGAKAEKVVIIDRLSSQDVKIQRETMKITGPDGTEVTKQCKISFLDGAYRIETGIDLSYGEKIKIQYQVKILPSSEGKEIVNTAQAEGKNADPATAEHDIKISSPKLVSGSGKSFGSSSPKTGDQGPGGWIAAAVIAGACLVFLLRKRYNRKK</sequence>
<dbReference type="PANTHER" id="PTHR34819:SF3">
    <property type="entry name" value="CELL SURFACE PROTEIN"/>
    <property type="match status" value="1"/>
</dbReference>
<dbReference type="EMBL" id="BLYI01000043">
    <property type="protein sequence ID" value="GFO85688.1"/>
    <property type="molecule type" value="Genomic_DNA"/>
</dbReference>
<dbReference type="InterPro" id="IPR001434">
    <property type="entry name" value="OmcB-like_DUF11"/>
</dbReference>
<dbReference type="RefSeq" id="WP_201311384.1">
    <property type="nucleotide sequence ID" value="NZ_BLYI01000043.1"/>
</dbReference>
<keyword evidence="1" id="KW-1133">Transmembrane helix</keyword>
<dbReference type="AlphaFoldDB" id="A0A916VDX0"/>
<reference evidence="3" key="1">
    <citation type="submission" date="2020-06" db="EMBL/GenBank/DDBJ databases">
        <title>Characterization of fructooligosaccharide metabolism and fructooligosaccharide-degrading enzymes in human commensal butyrate producers.</title>
        <authorList>
            <person name="Tanno H."/>
            <person name="Fujii T."/>
            <person name="Hirano K."/>
            <person name="Maeno S."/>
            <person name="Tonozuka T."/>
            <person name="Sakamoto M."/>
            <person name="Ohkuma M."/>
            <person name="Tochio T."/>
            <person name="Endo A."/>
        </authorList>
    </citation>
    <scope>NUCLEOTIDE SEQUENCE</scope>
    <source>
        <strain evidence="3">JCM 17466</strain>
    </source>
</reference>
<dbReference type="PANTHER" id="PTHR34819">
    <property type="entry name" value="LARGE CYSTEINE-RICH PERIPLASMIC PROTEIN OMCB"/>
    <property type="match status" value="1"/>
</dbReference>
<dbReference type="Gene3D" id="2.60.40.740">
    <property type="match status" value="3"/>
</dbReference>
<comment type="caution">
    <text evidence="3">The sequence shown here is derived from an EMBL/GenBank/DDBJ whole genome shotgun (WGS) entry which is preliminary data.</text>
</comment>
<evidence type="ECO:0000313" key="3">
    <source>
        <dbReference type="EMBL" id="GFO85688.1"/>
    </source>
</evidence>
<keyword evidence="1" id="KW-0472">Membrane</keyword>
<dbReference type="PROSITE" id="PS51257">
    <property type="entry name" value="PROKAR_LIPOPROTEIN"/>
    <property type="match status" value="1"/>
</dbReference>
<dbReference type="Pfam" id="PF01345">
    <property type="entry name" value="DUF11"/>
    <property type="match status" value="1"/>
</dbReference>
<gene>
    <name evidence="3" type="ORF">ANBU17_20350</name>
</gene>
<feature type="transmembrane region" description="Helical" evidence="1">
    <location>
        <begin position="1191"/>
        <end position="1209"/>
    </location>
</feature>
<dbReference type="InterPro" id="IPR051172">
    <property type="entry name" value="Chlamydia_OmcB"/>
</dbReference>
<accession>A0A916VDX0</accession>
<protein>
    <recommendedName>
        <fullName evidence="2">DUF11 domain-containing protein</fullName>
    </recommendedName>
</protein>
<organism evidence="3 4">
    <name type="scientific">Anaerostipes butyraticus</name>
    <dbReference type="NCBI Taxonomy" id="645466"/>
    <lineage>
        <taxon>Bacteria</taxon>
        <taxon>Bacillati</taxon>
        <taxon>Bacillota</taxon>
        <taxon>Clostridia</taxon>
        <taxon>Lachnospirales</taxon>
        <taxon>Lachnospiraceae</taxon>
        <taxon>Anaerostipes</taxon>
    </lineage>
</organism>
<proteinExistence type="predicted"/>
<keyword evidence="4" id="KW-1185">Reference proteome</keyword>
<evidence type="ECO:0000313" key="4">
    <source>
        <dbReference type="Proteomes" id="UP000613208"/>
    </source>
</evidence>
<dbReference type="Proteomes" id="UP000613208">
    <property type="component" value="Unassembled WGS sequence"/>
</dbReference>
<keyword evidence="1" id="KW-0812">Transmembrane</keyword>
<evidence type="ECO:0000256" key="1">
    <source>
        <dbReference type="SAM" id="Phobius"/>
    </source>
</evidence>
<feature type="domain" description="DUF11" evidence="2">
    <location>
        <begin position="1037"/>
        <end position="1160"/>
    </location>
</feature>
<name>A0A916VDX0_9FIRM</name>
<evidence type="ECO:0000259" key="2">
    <source>
        <dbReference type="Pfam" id="PF01345"/>
    </source>
</evidence>